<dbReference type="AlphaFoldDB" id="A0A7W7SKV0"/>
<sequence length="108" mass="12196">MSASTVAQFERLFVGQHHVGMTKFVETLAADWSGWDGVRRWQSLEDELELDACHDRRGYVSLGVTLRASGLYLDDTRWSARAVFKLEAGEEMTRLAADLAHFLRPQPG</sequence>
<proteinExistence type="predicted"/>
<dbReference type="Pfam" id="PF19739">
    <property type="entry name" value="DUF6228"/>
    <property type="match status" value="1"/>
</dbReference>
<dbReference type="InterPro" id="IPR046196">
    <property type="entry name" value="DUF6228"/>
</dbReference>
<reference evidence="1 2" key="1">
    <citation type="submission" date="2020-08" db="EMBL/GenBank/DDBJ databases">
        <title>Sequencing the genomes of 1000 actinobacteria strains.</title>
        <authorList>
            <person name="Klenk H.-P."/>
        </authorList>
    </citation>
    <scope>NUCLEOTIDE SEQUENCE [LARGE SCALE GENOMIC DNA]</scope>
    <source>
        <strain evidence="1 2">DSM 45886</strain>
    </source>
</reference>
<gene>
    <name evidence="1" type="ORF">FHR38_000307</name>
</gene>
<keyword evidence="2" id="KW-1185">Reference proteome</keyword>
<evidence type="ECO:0000313" key="1">
    <source>
        <dbReference type="EMBL" id="MBB4956574.1"/>
    </source>
</evidence>
<dbReference type="Proteomes" id="UP000578819">
    <property type="component" value="Unassembled WGS sequence"/>
</dbReference>
<comment type="caution">
    <text evidence="1">The sequence shown here is derived from an EMBL/GenBank/DDBJ whole genome shotgun (WGS) entry which is preliminary data.</text>
</comment>
<dbReference type="EMBL" id="JACHJW010000001">
    <property type="protein sequence ID" value="MBB4956574.1"/>
    <property type="molecule type" value="Genomic_DNA"/>
</dbReference>
<dbReference type="RefSeq" id="WP_184532100.1">
    <property type="nucleotide sequence ID" value="NZ_JACHJW010000001.1"/>
</dbReference>
<evidence type="ECO:0000313" key="2">
    <source>
        <dbReference type="Proteomes" id="UP000578819"/>
    </source>
</evidence>
<protein>
    <submittedName>
        <fullName evidence="1">Uncharacterized protein</fullName>
    </submittedName>
</protein>
<name>A0A7W7SKV0_9ACTN</name>
<organism evidence="1 2">
    <name type="scientific">Micromonospora polyrhachis</name>
    <dbReference type="NCBI Taxonomy" id="1282883"/>
    <lineage>
        <taxon>Bacteria</taxon>
        <taxon>Bacillati</taxon>
        <taxon>Actinomycetota</taxon>
        <taxon>Actinomycetes</taxon>
        <taxon>Micromonosporales</taxon>
        <taxon>Micromonosporaceae</taxon>
        <taxon>Micromonospora</taxon>
    </lineage>
</organism>
<accession>A0A7W7SKV0</accession>